<dbReference type="AlphaFoldDB" id="X1CZR1"/>
<dbReference type="EMBL" id="BART01021282">
    <property type="protein sequence ID" value="GAG98377.1"/>
    <property type="molecule type" value="Genomic_DNA"/>
</dbReference>
<feature type="non-terminal residue" evidence="1">
    <location>
        <position position="1"/>
    </location>
</feature>
<evidence type="ECO:0000313" key="1">
    <source>
        <dbReference type="EMBL" id="GAG98377.1"/>
    </source>
</evidence>
<sequence length="162" mass="19730">QFVRADILARKYLDRPELAKEFYEILGLEWESPESFQWLEKYVDTWETTRKRGWLRSKYYTFREWFEELGLEMYSDQDIEADEVVFTRKSFERAGIFERLDIKIKNALSIEDMIETAYRNWDTLDSWEKTEIRIKVNSADGYDHPYAQLIRERLKQEKADSN</sequence>
<proteinExistence type="predicted"/>
<reference evidence="1" key="1">
    <citation type="journal article" date="2014" name="Front. Microbiol.">
        <title>High frequency of phylogenetically diverse reductive dehalogenase-homologous genes in deep subseafloor sedimentary metagenomes.</title>
        <authorList>
            <person name="Kawai M."/>
            <person name="Futagami T."/>
            <person name="Toyoda A."/>
            <person name="Takaki Y."/>
            <person name="Nishi S."/>
            <person name="Hori S."/>
            <person name="Arai W."/>
            <person name="Tsubouchi T."/>
            <person name="Morono Y."/>
            <person name="Uchiyama I."/>
            <person name="Ito T."/>
            <person name="Fujiyama A."/>
            <person name="Inagaki F."/>
            <person name="Takami H."/>
        </authorList>
    </citation>
    <scope>NUCLEOTIDE SEQUENCE</scope>
    <source>
        <strain evidence="1">Expedition CK06-06</strain>
    </source>
</reference>
<gene>
    <name evidence="1" type="ORF">S01H4_39314</name>
</gene>
<accession>X1CZR1</accession>
<name>X1CZR1_9ZZZZ</name>
<protein>
    <submittedName>
        <fullName evidence="1">Uncharacterized protein</fullName>
    </submittedName>
</protein>
<comment type="caution">
    <text evidence="1">The sequence shown here is derived from an EMBL/GenBank/DDBJ whole genome shotgun (WGS) entry which is preliminary data.</text>
</comment>
<organism evidence="1">
    <name type="scientific">marine sediment metagenome</name>
    <dbReference type="NCBI Taxonomy" id="412755"/>
    <lineage>
        <taxon>unclassified sequences</taxon>
        <taxon>metagenomes</taxon>
        <taxon>ecological metagenomes</taxon>
    </lineage>
</organism>